<proteinExistence type="predicted"/>
<sequence length="76" mass="8786">RCSCTKRTARSRTSGENLFDLFMAPSSQELEPPENPGRFKEALHVRRELGLANFSELDALFNYVYWKEDEDDDVDA</sequence>
<gene>
    <name evidence="1" type="ORF">AACH00_19445</name>
</gene>
<accession>A0ABU9C9H3</accession>
<dbReference type="Proteomes" id="UP001379945">
    <property type="component" value="Unassembled WGS sequence"/>
</dbReference>
<protein>
    <submittedName>
        <fullName evidence="1">Uncharacterized protein</fullName>
    </submittedName>
</protein>
<dbReference type="EMBL" id="JBBUTI010000020">
    <property type="protein sequence ID" value="MEK8048534.1"/>
    <property type="molecule type" value="Genomic_DNA"/>
</dbReference>
<feature type="non-terminal residue" evidence="1">
    <location>
        <position position="1"/>
    </location>
</feature>
<name>A0ABU9C9H3_9BURK</name>
<evidence type="ECO:0000313" key="1">
    <source>
        <dbReference type="EMBL" id="MEK8048534.1"/>
    </source>
</evidence>
<keyword evidence="2" id="KW-1185">Reference proteome</keyword>
<reference evidence="1 2" key="1">
    <citation type="submission" date="2024-04" db="EMBL/GenBank/DDBJ databases">
        <title>Novel species of the genus Ideonella isolated from streams.</title>
        <authorList>
            <person name="Lu H."/>
        </authorList>
    </citation>
    <scope>NUCLEOTIDE SEQUENCE [LARGE SCALE GENOMIC DNA]</scope>
    <source>
        <strain evidence="1 2">LYT19W</strain>
    </source>
</reference>
<evidence type="ECO:0000313" key="2">
    <source>
        <dbReference type="Proteomes" id="UP001379945"/>
    </source>
</evidence>
<comment type="caution">
    <text evidence="1">The sequence shown here is derived from an EMBL/GenBank/DDBJ whole genome shotgun (WGS) entry which is preliminary data.</text>
</comment>
<organism evidence="1 2">
    <name type="scientific">Ideonella margarita</name>
    <dbReference type="NCBI Taxonomy" id="2984191"/>
    <lineage>
        <taxon>Bacteria</taxon>
        <taxon>Pseudomonadati</taxon>
        <taxon>Pseudomonadota</taxon>
        <taxon>Betaproteobacteria</taxon>
        <taxon>Burkholderiales</taxon>
        <taxon>Sphaerotilaceae</taxon>
        <taxon>Ideonella</taxon>
    </lineage>
</organism>